<name>V6KWA6_STRRC</name>
<sequence length="56" mass="6116">MVTVVPGGIMVVLALLVPVMLLLVLFAMDLYEDLLFPPSSARRTEQDPPDVDYPGT</sequence>
<proteinExistence type="predicted"/>
<keyword evidence="3" id="KW-1185">Reference proteome</keyword>
<keyword evidence="1" id="KW-0472">Membrane</keyword>
<dbReference type="HOGENOM" id="CLU_3012495_0_0_11"/>
<evidence type="ECO:0000256" key="1">
    <source>
        <dbReference type="SAM" id="Phobius"/>
    </source>
</evidence>
<keyword evidence="1" id="KW-0812">Transmembrane</keyword>
<dbReference type="Proteomes" id="UP000017984">
    <property type="component" value="Chromosome"/>
</dbReference>
<feature type="transmembrane region" description="Helical" evidence="1">
    <location>
        <begin position="7"/>
        <end position="28"/>
    </location>
</feature>
<keyword evidence="1" id="KW-1133">Transmembrane helix</keyword>
<evidence type="ECO:0000313" key="3">
    <source>
        <dbReference type="Proteomes" id="UP000017984"/>
    </source>
</evidence>
<gene>
    <name evidence="2" type="ORF">M878_02235</name>
</gene>
<organism evidence="2 3">
    <name type="scientific">Streptomyces roseochromogenus subsp. oscitans DS 12.976</name>
    <dbReference type="NCBI Taxonomy" id="1352936"/>
    <lineage>
        <taxon>Bacteria</taxon>
        <taxon>Bacillati</taxon>
        <taxon>Actinomycetota</taxon>
        <taxon>Actinomycetes</taxon>
        <taxon>Kitasatosporales</taxon>
        <taxon>Streptomycetaceae</taxon>
        <taxon>Streptomyces</taxon>
    </lineage>
</organism>
<accession>V6KWA6</accession>
<evidence type="ECO:0000313" key="2">
    <source>
        <dbReference type="EMBL" id="EST36422.1"/>
    </source>
</evidence>
<protein>
    <submittedName>
        <fullName evidence="2">Uncharacterized protein</fullName>
    </submittedName>
</protein>
<comment type="caution">
    <text evidence="2">The sequence shown here is derived from an EMBL/GenBank/DDBJ whole genome shotgun (WGS) entry which is preliminary data.</text>
</comment>
<dbReference type="PATRIC" id="fig|1352936.5.peg.494"/>
<reference evidence="2 3" key="1">
    <citation type="journal article" date="2014" name="Genome Announc.">
        <title>Draft Genome Sequence of Streptomyces roseochromogenes subsp. oscitans DS 12.976, Producer of the Aminocoumarin Antibiotic Clorobiocin.</title>
        <authorList>
            <person name="Ruckert C."/>
            <person name="Kalinowski J."/>
            <person name="Heide L."/>
            <person name="Apel A.K."/>
        </authorList>
    </citation>
    <scope>NUCLEOTIDE SEQUENCE [LARGE SCALE GENOMIC DNA]</scope>
    <source>
        <strain evidence="2 3">DS 12.976</strain>
    </source>
</reference>
<dbReference type="AlphaFoldDB" id="V6KWA6"/>
<dbReference type="EMBL" id="AWQX01000010">
    <property type="protein sequence ID" value="EST36422.1"/>
    <property type="molecule type" value="Genomic_DNA"/>
</dbReference>